<dbReference type="InterPro" id="IPR045930">
    <property type="entry name" value="DUF6349"/>
</dbReference>
<feature type="region of interest" description="Disordered" evidence="1">
    <location>
        <begin position="189"/>
        <end position="246"/>
    </location>
</feature>
<name>A0A2P2C805_9ZZZZ</name>
<dbReference type="AlphaFoldDB" id="A0A2P2C805"/>
<evidence type="ECO:0000313" key="2">
    <source>
        <dbReference type="EMBL" id="CUR58135.1"/>
    </source>
</evidence>
<gene>
    <name evidence="2" type="ORF">NOCA2480120</name>
</gene>
<dbReference type="Pfam" id="PF19876">
    <property type="entry name" value="DUF6349"/>
    <property type="match status" value="1"/>
</dbReference>
<evidence type="ECO:0000256" key="1">
    <source>
        <dbReference type="SAM" id="MobiDB-lite"/>
    </source>
</evidence>
<dbReference type="EMBL" id="CZKA01000043">
    <property type="protein sequence ID" value="CUR58135.1"/>
    <property type="molecule type" value="Genomic_DNA"/>
</dbReference>
<feature type="compositionally biased region" description="Polar residues" evidence="1">
    <location>
        <begin position="237"/>
        <end position="246"/>
    </location>
</feature>
<sequence length="246" mass="27397">MTEQQLAFDIEGMIHEAAVEAAPEWSGAPLHFTTAYFSPAALDAAFEHWQFLHKLDYSRAQSHMWHRAITVPGGVDIGDHGFDFFTADLRCEPWKHDGPHGDCMCVGDLAYMATCEPHGWHVTAGDENSAVEGWHDHAFPGWRDLPILPARLRDFETVGLSKAAMQWIENHYPESMQVVGAPVITERSSMGTRHVPGRSPWGGYDISHTAVDPSRTIEPRRRRRTHEVALEPPRASATPTSIGLGD</sequence>
<organism evidence="2">
    <name type="scientific">metagenome</name>
    <dbReference type="NCBI Taxonomy" id="256318"/>
    <lineage>
        <taxon>unclassified sequences</taxon>
        <taxon>metagenomes</taxon>
    </lineage>
</organism>
<accession>A0A2P2C805</accession>
<proteinExistence type="predicted"/>
<protein>
    <submittedName>
        <fullName evidence="2">Uncharacterized protein</fullName>
    </submittedName>
</protein>
<reference evidence="2" key="1">
    <citation type="submission" date="2015-08" db="EMBL/GenBank/DDBJ databases">
        <authorList>
            <person name="Babu N.S."/>
            <person name="Beckwith C.J."/>
            <person name="Beseler K.G."/>
            <person name="Brison A."/>
            <person name="Carone J.V."/>
            <person name="Caskin T.P."/>
            <person name="Diamond M."/>
            <person name="Durham M.E."/>
            <person name="Foxe J.M."/>
            <person name="Go M."/>
            <person name="Henderson B.A."/>
            <person name="Jones I.B."/>
            <person name="McGettigan J.A."/>
            <person name="Micheletti S.J."/>
            <person name="Nasrallah M.E."/>
            <person name="Ortiz D."/>
            <person name="Piller C.R."/>
            <person name="Privatt S.R."/>
            <person name="Schneider S.L."/>
            <person name="Sharp S."/>
            <person name="Smith T.C."/>
            <person name="Stanton J.D."/>
            <person name="Ullery H.E."/>
            <person name="Wilson R.J."/>
            <person name="Serrano M.G."/>
            <person name="Buck G."/>
            <person name="Lee V."/>
            <person name="Wang Y."/>
            <person name="Carvalho R."/>
            <person name="Voegtly L."/>
            <person name="Shi R."/>
            <person name="Duckworth R."/>
            <person name="Johnson A."/>
            <person name="Loviza R."/>
            <person name="Walstead R."/>
            <person name="Shah Z."/>
            <person name="Kiflezghi M."/>
            <person name="Wade K."/>
            <person name="Ball S.L."/>
            <person name="Bradley K.W."/>
            <person name="Asai D.J."/>
            <person name="Bowman C.A."/>
            <person name="Russell D.A."/>
            <person name="Pope W.H."/>
            <person name="Jacobs-Sera D."/>
            <person name="Hendrix R.W."/>
            <person name="Hatfull G.F."/>
        </authorList>
    </citation>
    <scope>NUCLEOTIDE SEQUENCE</scope>
</reference>